<comment type="caution">
    <text evidence="9">The sequence shown here is derived from an EMBL/GenBank/DDBJ whole genome shotgun (WGS) entry which is preliminary data.</text>
</comment>
<keyword evidence="5" id="KW-0496">Mitochondrion</keyword>
<dbReference type="InterPro" id="IPR043141">
    <property type="entry name" value="Ribosomal_uL10-like_sf"/>
</dbReference>
<dbReference type="FunFam" id="3.30.70.1730:FF:000006">
    <property type="entry name" value="39S ribosomal protein L10, mitochondrial"/>
    <property type="match status" value="1"/>
</dbReference>
<reference evidence="9 10" key="1">
    <citation type="submission" date="2019-01" db="EMBL/GenBank/DDBJ databases">
        <title>Draft Genome and Complete Hox-Cluster Characterization of the Sterlet Sturgeon (Acipenser ruthenus).</title>
        <authorList>
            <person name="Wei Q."/>
        </authorList>
    </citation>
    <scope>NUCLEOTIDE SEQUENCE [LARGE SCALE GENOMIC DNA]</scope>
    <source>
        <strain evidence="9">WHYD16114868_AA</strain>
        <tissue evidence="9">Blood</tissue>
    </source>
</reference>
<evidence type="ECO:0000256" key="5">
    <source>
        <dbReference type="ARBA" id="ARBA00023128"/>
    </source>
</evidence>
<dbReference type="Pfam" id="PF00466">
    <property type="entry name" value="Ribosomal_L10"/>
    <property type="match status" value="1"/>
</dbReference>
<protein>
    <recommendedName>
        <fullName evidence="7">Large ribosomal subunit protein uL10m</fullName>
    </recommendedName>
    <alternativeName>
        <fullName evidence="8">39S ribosomal protein L10, mitochondrial</fullName>
    </alternativeName>
</protein>
<dbReference type="SUPFAM" id="SSF160369">
    <property type="entry name" value="Ribosomal protein L10-like"/>
    <property type="match status" value="1"/>
</dbReference>
<dbReference type="PANTHER" id="PTHR11560">
    <property type="entry name" value="39S RIBOSOMAL PROTEIN L10, MITOCHONDRIAL"/>
    <property type="match status" value="1"/>
</dbReference>
<sequence length="250" mass="27931">MATTLCSRAVQKLGWLPCTQSVRHGSKSVTRHRKPVHFLKQKLMALTQYIPPQPAVSERCIIPPSKQVQEESGLTRLLKREVEALFRDNKMVAVFQNNAVTAEDMLQLKHRLMKHGIAVKFYPNQVARSYLSDSKYSNLLPLFIGQNVLLVSREPKVKEMLQTLRTMPHIILLGACVEDALLSRQGVLNYSKLPSLAVIQGEVVGGLSLMTSQTASLLQHHPLQLSRLLQQYVKQQSEGDGGETEGAEAQ</sequence>
<keyword evidence="6" id="KW-0687">Ribonucleoprotein</keyword>
<evidence type="ECO:0000313" key="10">
    <source>
        <dbReference type="Proteomes" id="UP000289886"/>
    </source>
</evidence>
<evidence type="ECO:0000256" key="4">
    <source>
        <dbReference type="ARBA" id="ARBA00022980"/>
    </source>
</evidence>
<dbReference type="CDD" id="cd05797">
    <property type="entry name" value="Ribosomal_L10"/>
    <property type="match status" value="1"/>
</dbReference>
<dbReference type="EMBL" id="SCEB01214943">
    <property type="protein sequence ID" value="RXM32141.1"/>
    <property type="molecule type" value="Genomic_DNA"/>
</dbReference>
<dbReference type="Proteomes" id="UP000289886">
    <property type="component" value="Unassembled WGS sequence"/>
</dbReference>
<evidence type="ECO:0000256" key="1">
    <source>
        <dbReference type="ARBA" id="ARBA00004173"/>
    </source>
</evidence>
<comment type="similarity">
    <text evidence="2">Belongs to the universal ribosomal protein uL10 family.</text>
</comment>
<accession>A0A444UAG7</accession>
<dbReference type="InterPro" id="IPR047865">
    <property type="entry name" value="Ribosomal_uL10_bac_type"/>
</dbReference>
<keyword evidence="3" id="KW-0809">Transit peptide</keyword>
<keyword evidence="4 9" id="KW-0689">Ribosomal protein</keyword>
<comment type="subcellular location">
    <subcellularLocation>
        <location evidence="1">Mitochondrion</location>
    </subcellularLocation>
</comment>
<evidence type="ECO:0000256" key="7">
    <source>
        <dbReference type="ARBA" id="ARBA00035707"/>
    </source>
</evidence>
<organism evidence="9 10">
    <name type="scientific">Acipenser ruthenus</name>
    <name type="common">Sterlet sturgeon</name>
    <dbReference type="NCBI Taxonomy" id="7906"/>
    <lineage>
        <taxon>Eukaryota</taxon>
        <taxon>Metazoa</taxon>
        <taxon>Chordata</taxon>
        <taxon>Craniata</taxon>
        <taxon>Vertebrata</taxon>
        <taxon>Euteleostomi</taxon>
        <taxon>Actinopterygii</taxon>
        <taxon>Chondrostei</taxon>
        <taxon>Acipenseriformes</taxon>
        <taxon>Acipenseridae</taxon>
        <taxon>Acipenser</taxon>
    </lineage>
</organism>
<evidence type="ECO:0000256" key="3">
    <source>
        <dbReference type="ARBA" id="ARBA00022946"/>
    </source>
</evidence>
<evidence type="ECO:0000256" key="8">
    <source>
        <dbReference type="ARBA" id="ARBA00035716"/>
    </source>
</evidence>
<dbReference type="AlphaFoldDB" id="A0A444UAG7"/>
<keyword evidence="10" id="KW-1185">Reference proteome</keyword>
<evidence type="ECO:0000313" key="9">
    <source>
        <dbReference type="EMBL" id="RXM32141.1"/>
    </source>
</evidence>
<dbReference type="GO" id="GO:0005762">
    <property type="term" value="C:mitochondrial large ribosomal subunit"/>
    <property type="evidence" value="ECO:0007669"/>
    <property type="project" value="UniProtKB-ARBA"/>
</dbReference>
<name>A0A444UAG7_ACIRT</name>
<dbReference type="GO" id="GO:0005743">
    <property type="term" value="C:mitochondrial inner membrane"/>
    <property type="evidence" value="ECO:0007669"/>
    <property type="project" value="UniProtKB-ARBA"/>
</dbReference>
<dbReference type="Gene3D" id="3.30.70.1730">
    <property type="match status" value="1"/>
</dbReference>
<evidence type="ECO:0000256" key="6">
    <source>
        <dbReference type="ARBA" id="ARBA00023274"/>
    </source>
</evidence>
<dbReference type="InterPro" id="IPR001790">
    <property type="entry name" value="Ribosomal_uL10"/>
</dbReference>
<evidence type="ECO:0000256" key="2">
    <source>
        <dbReference type="ARBA" id="ARBA00008889"/>
    </source>
</evidence>
<gene>
    <name evidence="9" type="ORF">EOD39_6369</name>
</gene>
<proteinExistence type="inferred from homology"/>